<name>A0AAU9JQP7_9CILI</name>
<protein>
    <recommendedName>
        <fullName evidence="3">SH3 domain-containing protein</fullName>
    </recommendedName>
</protein>
<dbReference type="Gene3D" id="2.30.30.40">
    <property type="entry name" value="SH3 Domains"/>
    <property type="match status" value="1"/>
</dbReference>
<evidence type="ECO:0000259" key="3">
    <source>
        <dbReference type="Pfam" id="PF00018"/>
    </source>
</evidence>
<dbReference type="EMBL" id="CAJZBQ010000047">
    <property type="protein sequence ID" value="CAG9329204.1"/>
    <property type="molecule type" value="Genomic_DNA"/>
</dbReference>
<comment type="caution">
    <text evidence="4">The sequence shown here is derived from an EMBL/GenBank/DDBJ whole genome shotgun (WGS) entry which is preliminary data.</text>
</comment>
<evidence type="ECO:0000256" key="1">
    <source>
        <dbReference type="ARBA" id="ARBA00022443"/>
    </source>
</evidence>
<accession>A0AAU9JQP7</accession>
<dbReference type="InterPro" id="IPR036028">
    <property type="entry name" value="SH3-like_dom_sf"/>
</dbReference>
<keyword evidence="1" id="KW-0728">SH3 domain</keyword>
<keyword evidence="5" id="KW-1185">Reference proteome</keyword>
<feature type="domain" description="SH3" evidence="3">
    <location>
        <begin position="54"/>
        <end position="85"/>
    </location>
</feature>
<dbReference type="CDD" id="cd00174">
    <property type="entry name" value="SH3"/>
    <property type="match status" value="1"/>
</dbReference>
<feature type="region of interest" description="Disordered" evidence="2">
    <location>
        <begin position="89"/>
        <end position="114"/>
    </location>
</feature>
<feature type="compositionally biased region" description="Basic and acidic residues" evidence="2">
    <location>
        <begin position="44"/>
        <end position="57"/>
    </location>
</feature>
<proteinExistence type="predicted"/>
<dbReference type="AlphaFoldDB" id="A0AAU9JQP7"/>
<feature type="compositionally biased region" description="Polar residues" evidence="2">
    <location>
        <begin position="97"/>
        <end position="114"/>
    </location>
</feature>
<dbReference type="SUPFAM" id="SSF50044">
    <property type="entry name" value="SH3-domain"/>
    <property type="match status" value="1"/>
</dbReference>
<feature type="region of interest" description="Disordered" evidence="2">
    <location>
        <begin position="1"/>
        <end position="57"/>
    </location>
</feature>
<evidence type="ECO:0000256" key="2">
    <source>
        <dbReference type="SAM" id="MobiDB-lite"/>
    </source>
</evidence>
<feature type="compositionally biased region" description="Basic and acidic residues" evidence="2">
    <location>
        <begin position="1"/>
        <end position="37"/>
    </location>
</feature>
<gene>
    <name evidence="4" type="ORF">BSTOLATCC_MIC48032</name>
</gene>
<evidence type="ECO:0000313" key="4">
    <source>
        <dbReference type="EMBL" id="CAG9329204.1"/>
    </source>
</evidence>
<organism evidence="4 5">
    <name type="scientific">Blepharisma stoltei</name>
    <dbReference type="NCBI Taxonomy" id="1481888"/>
    <lineage>
        <taxon>Eukaryota</taxon>
        <taxon>Sar</taxon>
        <taxon>Alveolata</taxon>
        <taxon>Ciliophora</taxon>
        <taxon>Postciliodesmatophora</taxon>
        <taxon>Heterotrichea</taxon>
        <taxon>Heterotrichida</taxon>
        <taxon>Blepharismidae</taxon>
        <taxon>Blepharisma</taxon>
    </lineage>
</organism>
<reference evidence="4" key="1">
    <citation type="submission" date="2021-09" db="EMBL/GenBank/DDBJ databases">
        <authorList>
            <consortium name="AG Swart"/>
            <person name="Singh M."/>
            <person name="Singh A."/>
            <person name="Seah K."/>
            <person name="Emmerich C."/>
        </authorList>
    </citation>
    <scope>NUCLEOTIDE SEQUENCE</scope>
    <source>
        <strain evidence="4">ATCC30299</strain>
    </source>
</reference>
<dbReference type="InterPro" id="IPR001452">
    <property type="entry name" value="SH3_domain"/>
</dbReference>
<dbReference type="Proteomes" id="UP001162131">
    <property type="component" value="Unassembled WGS sequence"/>
</dbReference>
<sequence>MSKEEKGSEEMDTGNNEKESDRYEYYVLVEHDHQGSEEKEDEKDEKPQKKQKREDSDFLNIKKGDVIKVIFKDESGWTWGQKYNTKLKQAGSRLRSPKTTSQQSRLSVIQNSTD</sequence>
<dbReference type="Pfam" id="PF00018">
    <property type="entry name" value="SH3_1"/>
    <property type="match status" value="1"/>
</dbReference>
<evidence type="ECO:0000313" key="5">
    <source>
        <dbReference type="Proteomes" id="UP001162131"/>
    </source>
</evidence>